<feature type="transmembrane region" description="Helical" evidence="1">
    <location>
        <begin position="235"/>
        <end position="253"/>
    </location>
</feature>
<reference evidence="2" key="2">
    <citation type="submission" date="2014-07" db="EMBL/GenBank/DDBJ databases">
        <authorList>
            <person name="Hull J."/>
        </authorList>
    </citation>
    <scope>NUCLEOTIDE SEQUENCE</scope>
</reference>
<proteinExistence type="predicted"/>
<feature type="transmembrane region" description="Helical" evidence="1">
    <location>
        <begin position="201"/>
        <end position="223"/>
    </location>
</feature>
<keyword evidence="1" id="KW-0812">Transmembrane</keyword>
<keyword evidence="1" id="KW-1133">Transmembrane helix</keyword>
<accession>A0A0A9ZHY1</accession>
<dbReference type="EMBL" id="GBHO01001499">
    <property type="protein sequence ID" value="JAG42105.1"/>
    <property type="molecule type" value="Transcribed_RNA"/>
</dbReference>
<reference evidence="2" key="1">
    <citation type="journal article" date="2014" name="PLoS ONE">
        <title>Transcriptome-Based Identification of ABC Transporters in the Western Tarnished Plant Bug Lygus hesperus.</title>
        <authorList>
            <person name="Hull J.J."/>
            <person name="Chaney K."/>
            <person name="Geib S.M."/>
            <person name="Fabrick J.A."/>
            <person name="Brent C.S."/>
            <person name="Walsh D."/>
            <person name="Lavine L.C."/>
        </authorList>
    </citation>
    <scope>NUCLEOTIDE SEQUENCE</scope>
</reference>
<protein>
    <submittedName>
        <fullName evidence="2">Heme exporter protein C</fullName>
    </submittedName>
</protein>
<organism evidence="2">
    <name type="scientific">Lygus hesperus</name>
    <name type="common">Western plant bug</name>
    <dbReference type="NCBI Taxonomy" id="30085"/>
    <lineage>
        <taxon>Eukaryota</taxon>
        <taxon>Metazoa</taxon>
        <taxon>Ecdysozoa</taxon>
        <taxon>Arthropoda</taxon>
        <taxon>Hexapoda</taxon>
        <taxon>Insecta</taxon>
        <taxon>Pterygota</taxon>
        <taxon>Neoptera</taxon>
        <taxon>Paraneoptera</taxon>
        <taxon>Hemiptera</taxon>
        <taxon>Heteroptera</taxon>
        <taxon>Panheteroptera</taxon>
        <taxon>Cimicomorpha</taxon>
        <taxon>Miridae</taxon>
        <taxon>Mirini</taxon>
        <taxon>Lygus</taxon>
    </lineage>
</organism>
<feature type="non-terminal residue" evidence="2">
    <location>
        <position position="1"/>
    </location>
</feature>
<gene>
    <name evidence="2" type="primary">cycZ</name>
    <name evidence="2" type="ORF">CM83_8374</name>
</gene>
<name>A0A0A9ZHY1_LYGHE</name>
<feature type="non-terminal residue" evidence="2">
    <location>
        <position position="254"/>
    </location>
</feature>
<evidence type="ECO:0000313" key="2">
    <source>
        <dbReference type="EMBL" id="JAG42105.1"/>
    </source>
</evidence>
<evidence type="ECO:0000256" key="1">
    <source>
        <dbReference type="SAM" id="Phobius"/>
    </source>
</evidence>
<keyword evidence="1" id="KW-0472">Membrane</keyword>
<dbReference type="AlphaFoldDB" id="A0A0A9ZHY1"/>
<sequence>TKKLWLSSGDVEINKIKLSGLEDVNTDTTWTIAKLYQNVSGATVEAKAISIKSVANSTVCYLLTVEKDTSLNMRMFDETLNRYFLERTKSKPRIFGHLFTLCSRTLFYGPPYYLVIQHLRTRIITTVPICQETASITNLSVGWYTLFLRANSSFVHFEMFVGVQREELHYLYIEKRSANFTEYKGKMVSLSTPFFSIDKSYFLIPLGLFALAFTLGMVSLHCFVLRASPRHLHEFAFAIMYSTWSVGGGIAAVS</sequence>